<dbReference type="GO" id="GO:0005506">
    <property type="term" value="F:iron ion binding"/>
    <property type="evidence" value="ECO:0007669"/>
    <property type="project" value="InterPro"/>
</dbReference>
<dbReference type="HOGENOM" id="CLU_001570_5_1_1"/>
<evidence type="ECO:0000313" key="16">
    <source>
        <dbReference type="EMBL" id="EDV49407.1"/>
    </source>
</evidence>
<dbReference type="SUPFAM" id="SSF48264">
    <property type="entry name" value="Cytochrome P450"/>
    <property type="match status" value="1"/>
</dbReference>
<proteinExistence type="inferred from homology"/>
<reference evidence="16 17" key="2">
    <citation type="journal article" date="2008" name="Bioinformatics">
        <title>Assembly reconciliation.</title>
        <authorList>
            <person name="Zimin A.V."/>
            <person name="Smith D.R."/>
            <person name="Sutton G."/>
            <person name="Yorke J.A."/>
        </authorList>
    </citation>
    <scope>NUCLEOTIDE SEQUENCE [LARGE SCALE GENOMIC DNA]</scope>
    <source>
        <strain evidence="16 17">TSC#14021-0224.01</strain>
    </source>
</reference>
<keyword evidence="10 13" id="KW-0408">Iron</keyword>
<comment type="subcellular location">
    <subcellularLocation>
        <location evidence="3">Endoplasmic reticulum membrane</location>
        <topology evidence="3">Peripheral membrane protein</topology>
    </subcellularLocation>
    <subcellularLocation>
        <location evidence="2">Microsome membrane</location>
        <topology evidence="2">Peripheral membrane protein</topology>
    </subcellularLocation>
</comment>
<keyword evidence="5 13" id="KW-0349">Heme</keyword>
<evidence type="ECO:0000256" key="3">
    <source>
        <dbReference type="ARBA" id="ARBA00004406"/>
    </source>
</evidence>
<dbReference type="PANTHER" id="PTHR24291">
    <property type="entry name" value="CYTOCHROME P450 FAMILY 4"/>
    <property type="match status" value="1"/>
</dbReference>
<keyword evidence="9 14" id="KW-0560">Oxidoreductase</keyword>
<comment type="similarity">
    <text evidence="4 14">Belongs to the cytochrome P450 family.</text>
</comment>
<evidence type="ECO:0000256" key="6">
    <source>
        <dbReference type="ARBA" id="ARBA00022723"/>
    </source>
</evidence>
<evidence type="ECO:0000256" key="8">
    <source>
        <dbReference type="ARBA" id="ARBA00022848"/>
    </source>
</evidence>
<dbReference type="Proteomes" id="UP000008711">
    <property type="component" value="Unassembled WGS sequence"/>
</dbReference>
<evidence type="ECO:0000256" key="13">
    <source>
        <dbReference type="PIRSR" id="PIRSR602401-1"/>
    </source>
</evidence>
<dbReference type="Gene3D" id="1.10.630.10">
    <property type="entry name" value="Cytochrome P450"/>
    <property type="match status" value="1"/>
</dbReference>
<dbReference type="PANTHER" id="PTHR24291:SF50">
    <property type="entry name" value="BIFUNCTIONAL ALBAFLAVENONE MONOOXYGENASE_TERPENE SYNTHASE"/>
    <property type="match status" value="1"/>
</dbReference>
<keyword evidence="7" id="KW-0256">Endoplasmic reticulum</keyword>
<keyword evidence="15" id="KW-0812">Transmembrane</keyword>
<keyword evidence="6 13" id="KW-0479">Metal-binding</keyword>
<evidence type="ECO:0000256" key="1">
    <source>
        <dbReference type="ARBA" id="ARBA00001971"/>
    </source>
</evidence>
<comment type="cofactor">
    <cofactor evidence="1 13">
        <name>heme</name>
        <dbReference type="ChEBI" id="CHEBI:30413"/>
    </cofactor>
</comment>
<dbReference type="InterPro" id="IPR017972">
    <property type="entry name" value="Cyt_P450_CS"/>
</dbReference>
<keyword evidence="11 14" id="KW-0503">Monooxygenase</keyword>
<organism evidence="16 17">
    <name type="scientific">Drosophila erecta</name>
    <name type="common">Fruit fly</name>
    <dbReference type="NCBI Taxonomy" id="7220"/>
    <lineage>
        <taxon>Eukaryota</taxon>
        <taxon>Metazoa</taxon>
        <taxon>Ecdysozoa</taxon>
        <taxon>Arthropoda</taxon>
        <taxon>Hexapoda</taxon>
        <taxon>Insecta</taxon>
        <taxon>Pterygota</taxon>
        <taxon>Neoptera</taxon>
        <taxon>Endopterygota</taxon>
        <taxon>Diptera</taxon>
        <taxon>Brachycera</taxon>
        <taxon>Muscomorpha</taxon>
        <taxon>Ephydroidea</taxon>
        <taxon>Drosophilidae</taxon>
        <taxon>Drosophila</taxon>
        <taxon>Sophophora</taxon>
    </lineage>
</organism>
<evidence type="ECO:0000313" key="17">
    <source>
        <dbReference type="Proteomes" id="UP000008711"/>
    </source>
</evidence>
<evidence type="ECO:0000256" key="14">
    <source>
        <dbReference type="RuleBase" id="RU000461"/>
    </source>
</evidence>
<dbReference type="EMBL" id="CH954181">
    <property type="protein sequence ID" value="EDV49407.1"/>
    <property type="molecule type" value="Genomic_DNA"/>
</dbReference>
<dbReference type="InterPro" id="IPR050196">
    <property type="entry name" value="Cytochrome_P450_Monoox"/>
</dbReference>
<evidence type="ECO:0000256" key="7">
    <source>
        <dbReference type="ARBA" id="ARBA00022824"/>
    </source>
</evidence>
<dbReference type="GO" id="GO:0020037">
    <property type="term" value="F:heme binding"/>
    <property type="evidence" value="ECO:0007669"/>
    <property type="project" value="InterPro"/>
</dbReference>
<dbReference type="OrthoDB" id="1470350at2759"/>
<evidence type="ECO:0000256" key="15">
    <source>
        <dbReference type="SAM" id="Phobius"/>
    </source>
</evidence>
<keyword evidence="17" id="KW-1185">Reference proteome</keyword>
<feature type="transmembrane region" description="Helical" evidence="15">
    <location>
        <begin position="25"/>
        <end position="48"/>
    </location>
</feature>
<sequence>MVTLQLLEATAIIFWMYFLWRRRRFYIMMLKLPGPMGIPFVGLAFDYIRLKRKIRLRTILFKRYGKTVLTWIGITPVLVTCEPQILEDIFMSPHCNNRSSVVDRAISSCLGLGLLTLKDNQWNERRKLLSPSFKNNAVLSFVPGLNNESNFLVTLLGEFVGRGELNLLPELNIWSFKIAAQITMGDEVRNQANYKNGNLLESYKALNNLIPFGVVMPWLRNKYLGRLFGYEKRRLEATTQSNAFIKDIIDKKLSRSTESVSEPALIDRILDLVRSGDLSYDDVMGEFSNIIFAASDTLSITVNNVLILLAMFPDHQDKVFEELTEVFPVGGEFEVSHADLAKLVKLDQVLHETMRLIPAVPLLIRQTSQGMQLSNGFKIPEGVTLMIDIFHTHRNKNIWGPQANAFNPDNFLPENRRARPSFAYLPFSKGKKTCLGWKLSLIAAKLALAKILRNYMLSTSFLYKDLQFIDNTTMKLVEQPLLAVNRRI</sequence>
<keyword evidence="12 15" id="KW-0472">Membrane</keyword>
<evidence type="ECO:0000256" key="9">
    <source>
        <dbReference type="ARBA" id="ARBA00023002"/>
    </source>
</evidence>
<dbReference type="PRINTS" id="PR00463">
    <property type="entry name" value="EP450I"/>
</dbReference>
<evidence type="ECO:0000256" key="11">
    <source>
        <dbReference type="ARBA" id="ARBA00023033"/>
    </source>
</evidence>
<name>B3P1E8_DROER</name>
<evidence type="ECO:0000256" key="5">
    <source>
        <dbReference type="ARBA" id="ARBA00022617"/>
    </source>
</evidence>
<gene>
    <name evidence="16" type="primary">Dere\GG17148</name>
    <name evidence="16" type="ORF">Dere_GG17148</name>
</gene>
<dbReference type="eggNOG" id="KOG0157">
    <property type="taxonomic scope" value="Eukaryota"/>
</dbReference>
<dbReference type="CDD" id="cd11057">
    <property type="entry name" value="CYP313-like"/>
    <property type="match status" value="1"/>
</dbReference>
<dbReference type="GO" id="GO:0016705">
    <property type="term" value="F:oxidoreductase activity, acting on paired donors, with incorporation or reduction of molecular oxygen"/>
    <property type="evidence" value="ECO:0007669"/>
    <property type="project" value="InterPro"/>
</dbReference>
<accession>B3P1E8</accession>
<evidence type="ECO:0000256" key="2">
    <source>
        <dbReference type="ARBA" id="ARBA00004174"/>
    </source>
</evidence>
<protein>
    <submittedName>
        <fullName evidence="16">GG17148</fullName>
    </submittedName>
</protein>
<keyword evidence="15" id="KW-1133">Transmembrane helix</keyword>
<dbReference type="InterPro" id="IPR002401">
    <property type="entry name" value="Cyt_P450_E_grp-I"/>
</dbReference>
<evidence type="ECO:0000256" key="10">
    <source>
        <dbReference type="ARBA" id="ARBA00023004"/>
    </source>
</evidence>
<feature type="binding site" description="axial binding residue" evidence="13">
    <location>
        <position position="434"/>
    </location>
    <ligand>
        <name>heme</name>
        <dbReference type="ChEBI" id="CHEBI:30413"/>
    </ligand>
    <ligandPart>
        <name>Fe</name>
        <dbReference type="ChEBI" id="CHEBI:18248"/>
    </ligandPart>
</feature>
<dbReference type="InterPro" id="IPR001128">
    <property type="entry name" value="Cyt_P450"/>
</dbReference>
<reference evidence="16 17" key="1">
    <citation type="journal article" date="2007" name="Nature">
        <title>Evolution of genes and genomes on the Drosophila phylogeny.</title>
        <authorList>
            <consortium name="Drosophila 12 Genomes Consortium"/>
            <person name="Clark A.G."/>
            <person name="Eisen M.B."/>
            <person name="Smith D.R."/>
            <person name="Bergman C.M."/>
            <person name="Oliver B."/>
            <person name="Markow T.A."/>
            <person name="Kaufman T.C."/>
            <person name="Kellis M."/>
            <person name="Gelbart W."/>
            <person name="Iyer V.N."/>
            <person name="Pollard D.A."/>
            <person name="Sackton T.B."/>
            <person name="Larracuente A.M."/>
            <person name="Singh N.D."/>
            <person name="Abad J.P."/>
            <person name="Abt D.N."/>
            <person name="Adryan B."/>
            <person name="Aguade M."/>
            <person name="Akashi H."/>
            <person name="Anderson W.W."/>
            <person name="Aquadro C.F."/>
            <person name="Ardell D.H."/>
            <person name="Arguello R."/>
            <person name="Artieri C.G."/>
            <person name="Barbash D.A."/>
            <person name="Barker D."/>
            <person name="Barsanti P."/>
            <person name="Batterham P."/>
            <person name="Batzoglou S."/>
            <person name="Begun D."/>
            <person name="Bhutkar A."/>
            <person name="Blanco E."/>
            <person name="Bosak S.A."/>
            <person name="Bradley R.K."/>
            <person name="Brand A.D."/>
            <person name="Brent M.R."/>
            <person name="Brooks A.N."/>
            <person name="Brown R.H."/>
            <person name="Butlin R.K."/>
            <person name="Caggese C."/>
            <person name="Calvi B.R."/>
            <person name="Bernardo de Carvalho A."/>
            <person name="Caspi A."/>
            <person name="Castrezana S."/>
            <person name="Celniker S.E."/>
            <person name="Chang J.L."/>
            <person name="Chapple C."/>
            <person name="Chatterji S."/>
            <person name="Chinwalla A."/>
            <person name="Civetta A."/>
            <person name="Clifton S.W."/>
            <person name="Comeron J.M."/>
            <person name="Costello J.C."/>
            <person name="Coyne J.A."/>
            <person name="Daub J."/>
            <person name="David R.G."/>
            <person name="Delcher A.L."/>
            <person name="Delehaunty K."/>
            <person name="Do C.B."/>
            <person name="Ebling H."/>
            <person name="Edwards K."/>
            <person name="Eickbush T."/>
            <person name="Evans J.D."/>
            <person name="Filipski A."/>
            <person name="Findeiss S."/>
            <person name="Freyhult E."/>
            <person name="Fulton L."/>
            <person name="Fulton R."/>
            <person name="Garcia A.C."/>
            <person name="Gardiner A."/>
            <person name="Garfield D.A."/>
            <person name="Garvin B.E."/>
            <person name="Gibson G."/>
            <person name="Gilbert D."/>
            <person name="Gnerre S."/>
            <person name="Godfrey J."/>
            <person name="Good R."/>
            <person name="Gotea V."/>
            <person name="Gravely B."/>
            <person name="Greenberg A.J."/>
            <person name="Griffiths-Jones S."/>
            <person name="Gross S."/>
            <person name="Guigo R."/>
            <person name="Gustafson E.A."/>
            <person name="Haerty W."/>
            <person name="Hahn M.W."/>
            <person name="Halligan D.L."/>
            <person name="Halpern A.L."/>
            <person name="Halter G.M."/>
            <person name="Han M.V."/>
            <person name="Heger A."/>
            <person name="Hillier L."/>
            <person name="Hinrichs A.S."/>
            <person name="Holmes I."/>
            <person name="Hoskins R.A."/>
            <person name="Hubisz M.J."/>
            <person name="Hultmark D."/>
            <person name="Huntley M.A."/>
            <person name="Jaffe D.B."/>
            <person name="Jagadeeshan S."/>
            <person name="Jeck W.R."/>
            <person name="Johnson J."/>
            <person name="Jones C.D."/>
            <person name="Jordan W.C."/>
            <person name="Karpen G.H."/>
            <person name="Kataoka E."/>
            <person name="Keightley P.D."/>
            <person name="Kheradpour P."/>
            <person name="Kirkness E.F."/>
            <person name="Koerich L.B."/>
            <person name="Kristiansen K."/>
            <person name="Kudrna D."/>
            <person name="Kulathinal R.J."/>
            <person name="Kumar S."/>
            <person name="Kwok R."/>
            <person name="Lander E."/>
            <person name="Langley C.H."/>
            <person name="Lapoint R."/>
            <person name="Lazzaro B.P."/>
            <person name="Lee S.J."/>
            <person name="Levesque L."/>
            <person name="Li R."/>
            <person name="Lin C.F."/>
            <person name="Lin M.F."/>
            <person name="Lindblad-Toh K."/>
            <person name="Llopart A."/>
            <person name="Long M."/>
            <person name="Low L."/>
            <person name="Lozovsky E."/>
            <person name="Lu J."/>
            <person name="Luo M."/>
            <person name="Machado C.A."/>
            <person name="Makalowski W."/>
            <person name="Marzo M."/>
            <person name="Matsuda M."/>
            <person name="Matzkin L."/>
            <person name="McAllister B."/>
            <person name="McBride C.S."/>
            <person name="McKernan B."/>
            <person name="McKernan K."/>
            <person name="Mendez-Lago M."/>
            <person name="Minx P."/>
            <person name="Mollenhauer M.U."/>
            <person name="Montooth K."/>
            <person name="Mount S.M."/>
            <person name="Mu X."/>
            <person name="Myers E."/>
            <person name="Negre B."/>
            <person name="Newfeld S."/>
            <person name="Nielsen R."/>
            <person name="Noor M.A."/>
            <person name="O'Grady P."/>
            <person name="Pachter L."/>
            <person name="Papaceit M."/>
            <person name="Parisi M.J."/>
            <person name="Parisi M."/>
            <person name="Parts L."/>
            <person name="Pedersen J.S."/>
            <person name="Pesole G."/>
            <person name="Phillippy A.M."/>
            <person name="Ponting C.P."/>
            <person name="Pop M."/>
            <person name="Porcelli D."/>
            <person name="Powell J.R."/>
            <person name="Prohaska S."/>
            <person name="Pruitt K."/>
            <person name="Puig M."/>
            <person name="Quesneville H."/>
            <person name="Ram K.R."/>
            <person name="Rand D."/>
            <person name="Rasmussen M.D."/>
            <person name="Reed L.K."/>
            <person name="Reenan R."/>
            <person name="Reily A."/>
            <person name="Remington K.A."/>
            <person name="Rieger T.T."/>
            <person name="Ritchie M.G."/>
            <person name="Robin C."/>
            <person name="Rogers Y.H."/>
            <person name="Rohde C."/>
            <person name="Rozas J."/>
            <person name="Rubenfield M.J."/>
            <person name="Ruiz A."/>
            <person name="Russo S."/>
            <person name="Salzberg S.L."/>
            <person name="Sanchez-Gracia A."/>
            <person name="Saranga D.J."/>
            <person name="Sato H."/>
            <person name="Schaeffer S.W."/>
            <person name="Schatz M.C."/>
            <person name="Schlenke T."/>
            <person name="Schwartz R."/>
            <person name="Segarra C."/>
            <person name="Singh R.S."/>
            <person name="Sirot L."/>
            <person name="Sirota M."/>
            <person name="Sisneros N.B."/>
            <person name="Smith C.D."/>
            <person name="Smith T.F."/>
            <person name="Spieth J."/>
            <person name="Stage D.E."/>
            <person name="Stark A."/>
            <person name="Stephan W."/>
            <person name="Strausberg R.L."/>
            <person name="Strempel S."/>
            <person name="Sturgill D."/>
            <person name="Sutton G."/>
            <person name="Sutton G.G."/>
            <person name="Tao W."/>
            <person name="Teichmann S."/>
            <person name="Tobari Y.N."/>
            <person name="Tomimura Y."/>
            <person name="Tsolas J.M."/>
            <person name="Valente V.L."/>
            <person name="Venter E."/>
            <person name="Venter J.C."/>
            <person name="Vicario S."/>
            <person name="Vieira F.G."/>
            <person name="Vilella A.J."/>
            <person name="Villasante A."/>
            <person name="Walenz B."/>
            <person name="Wang J."/>
            <person name="Wasserman M."/>
            <person name="Watts T."/>
            <person name="Wilson D."/>
            <person name="Wilson R.K."/>
            <person name="Wing R.A."/>
            <person name="Wolfner M.F."/>
            <person name="Wong A."/>
            <person name="Wong G.K."/>
            <person name="Wu C.I."/>
            <person name="Wu G."/>
            <person name="Yamamoto D."/>
            <person name="Yang H.P."/>
            <person name="Yang S.P."/>
            <person name="Yorke J.A."/>
            <person name="Yoshida K."/>
            <person name="Zdobnov E."/>
            <person name="Zhang P."/>
            <person name="Zhang Y."/>
            <person name="Zimin A.V."/>
            <person name="Baldwin J."/>
            <person name="Abdouelleil A."/>
            <person name="Abdulkadir J."/>
            <person name="Abebe A."/>
            <person name="Abera B."/>
            <person name="Abreu J."/>
            <person name="Acer S.C."/>
            <person name="Aftuck L."/>
            <person name="Alexander A."/>
            <person name="An P."/>
            <person name="Anderson E."/>
            <person name="Anderson S."/>
            <person name="Arachi H."/>
            <person name="Azer M."/>
            <person name="Bachantsang P."/>
            <person name="Barry A."/>
            <person name="Bayul T."/>
            <person name="Berlin A."/>
            <person name="Bessette D."/>
            <person name="Bloom T."/>
            <person name="Blye J."/>
            <person name="Boguslavskiy L."/>
            <person name="Bonnet C."/>
            <person name="Boukhgalter B."/>
            <person name="Bourzgui I."/>
            <person name="Brown A."/>
            <person name="Cahill P."/>
            <person name="Channer S."/>
            <person name="Cheshatsang Y."/>
            <person name="Chuda L."/>
            <person name="Citroen M."/>
            <person name="Collymore A."/>
            <person name="Cooke P."/>
            <person name="Costello M."/>
            <person name="D'Aco K."/>
            <person name="Daza R."/>
            <person name="De Haan G."/>
            <person name="DeGray S."/>
            <person name="DeMaso C."/>
            <person name="Dhargay N."/>
            <person name="Dooley K."/>
            <person name="Dooley E."/>
            <person name="Doricent M."/>
            <person name="Dorje P."/>
            <person name="Dorjee K."/>
            <person name="Dupes A."/>
            <person name="Elong R."/>
            <person name="Falk J."/>
            <person name="Farina A."/>
            <person name="Faro S."/>
            <person name="Ferguson D."/>
            <person name="Fisher S."/>
            <person name="Foley C.D."/>
            <person name="Franke A."/>
            <person name="Friedrich D."/>
            <person name="Gadbois L."/>
            <person name="Gearin G."/>
            <person name="Gearin C.R."/>
            <person name="Giannoukos G."/>
            <person name="Goode T."/>
            <person name="Graham J."/>
            <person name="Grandbois E."/>
            <person name="Grewal S."/>
            <person name="Gyaltsen K."/>
            <person name="Hafez N."/>
            <person name="Hagos B."/>
            <person name="Hall J."/>
            <person name="Henson C."/>
            <person name="Hollinger A."/>
            <person name="Honan T."/>
            <person name="Huard M.D."/>
            <person name="Hughes L."/>
            <person name="Hurhula B."/>
            <person name="Husby M.E."/>
            <person name="Kamat A."/>
            <person name="Kanga B."/>
            <person name="Kashin S."/>
            <person name="Khazanovich D."/>
            <person name="Kisner P."/>
            <person name="Lance K."/>
            <person name="Lara M."/>
            <person name="Lee W."/>
            <person name="Lennon N."/>
            <person name="Letendre F."/>
            <person name="LeVine R."/>
            <person name="Lipovsky A."/>
            <person name="Liu X."/>
            <person name="Liu J."/>
            <person name="Liu S."/>
            <person name="Lokyitsang T."/>
            <person name="Lokyitsang Y."/>
            <person name="Lubonja R."/>
            <person name="Lui A."/>
            <person name="MacDonald P."/>
            <person name="Magnisalis V."/>
            <person name="Maru K."/>
            <person name="Matthews C."/>
            <person name="McCusker W."/>
            <person name="McDonough S."/>
            <person name="Mehta T."/>
            <person name="Meldrim J."/>
            <person name="Meneus L."/>
            <person name="Mihai O."/>
            <person name="Mihalev A."/>
            <person name="Mihova T."/>
            <person name="Mittelman R."/>
            <person name="Mlenga V."/>
            <person name="Montmayeur A."/>
            <person name="Mulrain L."/>
            <person name="Navidi A."/>
            <person name="Naylor J."/>
            <person name="Negash T."/>
            <person name="Nguyen T."/>
            <person name="Nguyen N."/>
            <person name="Nicol R."/>
            <person name="Norbu C."/>
            <person name="Norbu N."/>
            <person name="Novod N."/>
            <person name="O'Neill B."/>
            <person name="Osman S."/>
            <person name="Markiewicz E."/>
            <person name="Oyono O.L."/>
            <person name="Patti C."/>
            <person name="Phunkhang P."/>
            <person name="Pierre F."/>
            <person name="Priest M."/>
            <person name="Raghuraman S."/>
            <person name="Rege F."/>
            <person name="Reyes R."/>
            <person name="Rise C."/>
            <person name="Rogov P."/>
            <person name="Ross K."/>
            <person name="Ryan E."/>
            <person name="Settipalli S."/>
            <person name="Shea T."/>
            <person name="Sherpa N."/>
            <person name="Shi L."/>
            <person name="Shih D."/>
            <person name="Sparrow T."/>
            <person name="Spaulding J."/>
            <person name="Stalker J."/>
            <person name="Stange-Thomann N."/>
            <person name="Stavropoulos S."/>
            <person name="Stone C."/>
            <person name="Strader C."/>
            <person name="Tesfaye S."/>
            <person name="Thomson T."/>
            <person name="Thoulutsang Y."/>
            <person name="Thoulutsang D."/>
            <person name="Topham K."/>
            <person name="Topping I."/>
            <person name="Tsamla T."/>
            <person name="Vassiliev H."/>
            <person name="Vo A."/>
            <person name="Wangchuk T."/>
            <person name="Wangdi T."/>
            <person name="Weiand M."/>
            <person name="Wilkinson J."/>
            <person name="Wilson A."/>
            <person name="Yadav S."/>
            <person name="Young G."/>
            <person name="Yu Q."/>
            <person name="Zembek L."/>
            <person name="Zhong D."/>
            <person name="Zimmer A."/>
            <person name="Zwirko Z."/>
            <person name="Jaffe D.B."/>
            <person name="Alvarez P."/>
            <person name="Brockman W."/>
            <person name="Butler J."/>
            <person name="Chin C."/>
            <person name="Gnerre S."/>
            <person name="Grabherr M."/>
            <person name="Kleber M."/>
            <person name="Mauceli E."/>
            <person name="MacCallum I."/>
        </authorList>
    </citation>
    <scope>NUCLEOTIDE SEQUENCE [LARGE SCALE GENOMIC DNA]</scope>
    <source>
        <strain evidence="16 17">TSC#14021-0224.01</strain>
    </source>
</reference>
<dbReference type="GO" id="GO:0005789">
    <property type="term" value="C:endoplasmic reticulum membrane"/>
    <property type="evidence" value="ECO:0007669"/>
    <property type="project" value="UniProtKB-SubCell"/>
</dbReference>
<evidence type="ECO:0000256" key="12">
    <source>
        <dbReference type="ARBA" id="ARBA00023136"/>
    </source>
</evidence>
<dbReference type="OMA" id="PQANAFN"/>
<dbReference type="Pfam" id="PF00067">
    <property type="entry name" value="p450"/>
    <property type="match status" value="1"/>
</dbReference>
<dbReference type="PhylomeDB" id="B3P1E8"/>
<keyword evidence="8" id="KW-0492">Microsome</keyword>
<dbReference type="PRINTS" id="PR00385">
    <property type="entry name" value="P450"/>
</dbReference>
<dbReference type="PROSITE" id="PS00086">
    <property type="entry name" value="CYTOCHROME_P450"/>
    <property type="match status" value="1"/>
</dbReference>
<dbReference type="GO" id="GO:0004497">
    <property type="term" value="F:monooxygenase activity"/>
    <property type="evidence" value="ECO:0007669"/>
    <property type="project" value="UniProtKB-KW"/>
</dbReference>
<dbReference type="KEGG" id="der:6553801"/>
<dbReference type="InterPro" id="IPR036396">
    <property type="entry name" value="Cyt_P450_sf"/>
</dbReference>
<dbReference type="AlphaFoldDB" id="B3P1E8"/>
<evidence type="ECO:0000256" key="4">
    <source>
        <dbReference type="ARBA" id="ARBA00010617"/>
    </source>
</evidence>